<reference evidence="9" key="1">
    <citation type="submission" date="2021-12" db="EMBL/GenBank/DDBJ databases">
        <authorList>
            <person name="Rodrigo-Torres L."/>
            <person name="Arahal R. D."/>
            <person name="Lucena T."/>
        </authorList>
    </citation>
    <scope>NUCLEOTIDE SEQUENCE</scope>
    <source>
        <strain evidence="9">CECT 8267</strain>
    </source>
</reference>
<evidence type="ECO:0000256" key="2">
    <source>
        <dbReference type="ARBA" id="ARBA00009773"/>
    </source>
</evidence>
<keyword evidence="10" id="KW-1185">Reference proteome</keyword>
<evidence type="ECO:0000256" key="3">
    <source>
        <dbReference type="ARBA" id="ARBA00022448"/>
    </source>
</evidence>
<evidence type="ECO:0000256" key="4">
    <source>
        <dbReference type="ARBA" id="ARBA00022475"/>
    </source>
</evidence>
<comment type="caution">
    <text evidence="9">The sequence shown here is derived from an EMBL/GenBank/DDBJ whole genome shotgun (WGS) entry which is preliminary data.</text>
</comment>
<gene>
    <name evidence="9" type="primary">ydiK</name>
    <name evidence="9" type="ORF">SIN8267_02755</name>
</gene>
<feature type="transmembrane region" description="Helical" evidence="8">
    <location>
        <begin position="284"/>
        <end position="302"/>
    </location>
</feature>
<keyword evidence="5 8" id="KW-0812">Transmembrane</keyword>
<proteinExistence type="inferred from homology"/>
<keyword evidence="7 8" id="KW-0472">Membrane</keyword>
<dbReference type="PANTHER" id="PTHR21716">
    <property type="entry name" value="TRANSMEMBRANE PROTEIN"/>
    <property type="match status" value="1"/>
</dbReference>
<evidence type="ECO:0000256" key="5">
    <source>
        <dbReference type="ARBA" id="ARBA00022692"/>
    </source>
</evidence>
<feature type="transmembrane region" description="Helical" evidence="8">
    <location>
        <begin position="248"/>
        <end position="277"/>
    </location>
</feature>
<protein>
    <submittedName>
        <fullName evidence="9">Transport protein YdiK</fullName>
    </submittedName>
</protein>
<keyword evidence="6 8" id="KW-1133">Transmembrane helix</keyword>
<dbReference type="EMBL" id="CAKLPX010000003">
    <property type="protein sequence ID" value="CAH0992622.1"/>
    <property type="molecule type" value="Genomic_DNA"/>
</dbReference>
<keyword evidence="4" id="KW-1003">Cell membrane</keyword>
<dbReference type="Proteomes" id="UP000838100">
    <property type="component" value="Unassembled WGS sequence"/>
</dbReference>
<keyword evidence="3" id="KW-0813">Transport</keyword>
<sequence length="357" mass="37708">MNNELRPTDPDKQFVSNMVESALKVGGIFLLLSWSYSLVQPFVVPIVWGAIIAVAAMPLVRWLEKYTKRRGLAATLFVLVAITAIVMPVGSLLLSLTDPFKAAMDTVQSGNFTIPGPSERIAEIPLVGEPISQFWTLASTNLEAAMLKIKPQIIAAATTFVSLVTGGLGSVALSIFSLAVAGGFMAHGESMDRGCKSVLTRLLGESGEEMVELGAATIRSVLLGVVGVALIQTILIGIGLFVASIPLAGLWCIVILVFGIAQLPATLVTLPIIIYAFSAMESTPAMIFSIWTVIAGLSDNALKPLLMGRGLEIPMLVILIGAIGGMLAIGLVGLFIGAVVLAVWYKLFQAWMAQDVA</sequence>
<comment type="similarity">
    <text evidence="2">Belongs to the autoinducer-2 exporter (AI-2E) (TC 2.A.86) family.</text>
</comment>
<evidence type="ECO:0000256" key="7">
    <source>
        <dbReference type="ARBA" id="ARBA00023136"/>
    </source>
</evidence>
<evidence type="ECO:0000256" key="1">
    <source>
        <dbReference type="ARBA" id="ARBA00004651"/>
    </source>
</evidence>
<feature type="transmembrane region" description="Helical" evidence="8">
    <location>
        <begin position="153"/>
        <end position="186"/>
    </location>
</feature>
<feature type="transmembrane region" description="Helical" evidence="8">
    <location>
        <begin position="72"/>
        <end position="94"/>
    </location>
</feature>
<feature type="transmembrane region" description="Helical" evidence="8">
    <location>
        <begin position="42"/>
        <end position="60"/>
    </location>
</feature>
<comment type="subcellular location">
    <subcellularLocation>
        <location evidence="1">Cell membrane</location>
        <topology evidence="1">Multi-pass membrane protein</topology>
    </subcellularLocation>
</comment>
<evidence type="ECO:0000313" key="10">
    <source>
        <dbReference type="Proteomes" id="UP000838100"/>
    </source>
</evidence>
<accession>A0ABM9AIM1</accession>
<evidence type="ECO:0000313" key="9">
    <source>
        <dbReference type="EMBL" id="CAH0992622.1"/>
    </source>
</evidence>
<organism evidence="9 10">
    <name type="scientific">Sinobacterium norvegicum</name>
    <dbReference type="NCBI Taxonomy" id="1641715"/>
    <lineage>
        <taxon>Bacteria</taxon>
        <taxon>Pseudomonadati</taxon>
        <taxon>Pseudomonadota</taxon>
        <taxon>Gammaproteobacteria</taxon>
        <taxon>Cellvibrionales</taxon>
        <taxon>Spongiibacteraceae</taxon>
        <taxon>Sinobacterium</taxon>
    </lineage>
</organism>
<evidence type="ECO:0000256" key="8">
    <source>
        <dbReference type="SAM" id="Phobius"/>
    </source>
</evidence>
<dbReference type="InterPro" id="IPR002549">
    <property type="entry name" value="AI-2E-like"/>
</dbReference>
<name>A0ABM9AIM1_9GAMM</name>
<evidence type="ECO:0000256" key="6">
    <source>
        <dbReference type="ARBA" id="ARBA00022989"/>
    </source>
</evidence>
<dbReference type="PANTHER" id="PTHR21716:SF67">
    <property type="entry name" value="TRANSPORT PROTEIN YDIK-RELATED"/>
    <property type="match status" value="1"/>
</dbReference>
<dbReference type="RefSeq" id="WP_237445303.1">
    <property type="nucleotide sequence ID" value="NZ_CAKLPX010000003.1"/>
</dbReference>
<feature type="transmembrane region" description="Helical" evidence="8">
    <location>
        <begin position="220"/>
        <end position="242"/>
    </location>
</feature>
<feature type="transmembrane region" description="Helical" evidence="8">
    <location>
        <begin position="314"/>
        <end position="345"/>
    </location>
</feature>
<dbReference type="Pfam" id="PF01594">
    <property type="entry name" value="AI-2E_transport"/>
    <property type="match status" value="1"/>
</dbReference>